<dbReference type="EMBL" id="FQYV01000009">
    <property type="protein sequence ID" value="SHJ09828.1"/>
    <property type="molecule type" value="Genomic_DNA"/>
</dbReference>
<name>A0A1M6GIT5_9FLAO</name>
<organism evidence="1 2">
    <name type="scientific">Aequorivita viscosa</name>
    <dbReference type="NCBI Taxonomy" id="797419"/>
    <lineage>
        <taxon>Bacteria</taxon>
        <taxon>Pseudomonadati</taxon>
        <taxon>Bacteroidota</taxon>
        <taxon>Flavobacteriia</taxon>
        <taxon>Flavobacteriales</taxon>
        <taxon>Flavobacteriaceae</taxon>
        <taxon>Aequorivita</taxon>
    </lineage>
</organism>
<dbReference type="Proteomes" id="UP000184172">
    <property type="component" value="Unassembled WGS sequence"/>
</dbReference>
<keyword evidence="2" id="KW-1185">Reference proteome</keyword>
<evidence type="ECO:0000313" key="1">
    <source>
        <dbReference type="EMBL" id="SHJ09828.1"/>
    </source>
</evidence>
<dbReference type="STRING" id="797419.SAMN05216556_11119"/>
<accession>A0A1M6GIT5</accession>
<evidence type="ECO:0008006" key="3">
    <source>
        <dbReference type="Google" id="ProtNLM"/>
    </source>
</evidence>
<dbReference type="AlphaFoldDB" id="A0A1M6GIT5"/>
<sequence length="375" mass="44809">MHRLIHFHTDHKFIHDTLKYNSELLENIIVFIGDADNAIINKLNNLKFEFYIFNESQVDNINNILPHYDGVVIYDLNNVNIQILERITRDKKVFLRLFGYELYKLKLNKFVSRATLRLFKPISLESYSFKNYLKKKVKRLLGIEFSFNYFEQKLLYSKIDAIILINKFEYQALQKYFYLPKFIQLPLTRELPKNLELSNKSNKLIIGNSRNIWNNHLDVFRIIKKSKRFDNYKFNLFFNYGADNDYTEKVRNKANQNSFVLIEDFLDIQEFSRVYNTATALIINSYRQHALGNILTAISSGTKVYLNRRSSTYKWLKHEGFYISEISELPRDIDNNKVRQTQKEFQHNANCYNQLKENYTQLDFIANVKAILEQE</sequence>
<dbReference type="SUPFAM" id="SSF53756">
    <property type="entry name" value="UDP-Glycosyltransferase/glycogen phosphorylase"/>
    <property type="match status" value="1"/>
</dbReference>
<evidence type="ECO:0000313" key="2">
    <source>
        <dbReference type="Proteomes" id="UP000184172"/>
    </source>
</evidence>
<reference evidence="2" key="1">
    <citation type="submission" date="2016-11" db="EMBL/GenBank/DDBJ databases">
        <authorList>
            <person name="Varghese N."/>
            <person name="Submissions S."/>
        </authorList>
    </citation>
    <scope>NUCLEOTIDE SEQUENCE [LARGE SCALE GENOMIC DNA]</scope>
    <source>
        <strain evidence="2">DSM 26349</strain>
    </source>
</reference>
<proteinExistence type="predicted"/>
<protein>
    <recommendedName>
        <fullName evidence="3">4-alpha-L-fucosyltransferase glycosyl transferase group 56</fullName>
    </recommendedName>
</protein>
<gene>
    <name evidence="1" type="ORF">SAMN04487908_10994</name>
</gene>